<protein>
    <submittedName>
        <fullName evidence="1">Uncharacterized protein</fullName>
    </submittedName>
</protein>
<dbReference type="EMBL" id="JAPNPE010000001">
    <property type="protein sequence ID" value="MDK7389915.1"/>
    <property type="molecule type" value="Genomic_DNA"/>
</dbReference>
<dbReference type="RefSeq" id="WP_000703223.1">
    <property type="nucleotide sequence ID" value="NZ_CP086328.1"/>
</dbReference>
<name>A0AAP4FIJ8_9BACI</name>
<dbReference type="AlphaFoldDB" id="A0AAP4FIJ8"/>
<proteinExistence type="predicted"/>
<reference evidence="1" key="1">
    <citation type="submission" date="2022-11" db="EMBL/GenBank/DDBJ databases">
        <title>WGS-based characterization of Bacillus cereus isolated from food &amp; feed additives.</title>
        <authorList>
            <person name="Bogaerts B."/>
            <person name="Fraiture M.-A."/>
            <person name="Roosens N.H.C."/>
            <person name="De Keersmaecker S.C.J."/>
            <person name="Vanneste K."/>
        </authorList>
    </citation>
    <scope>NUCLEOTIDE SEQUENCE</scope>
    <source>
        <strain evidence="1">74.2</strain>
    </source>
</reference>
<sequence length="68" mass="8026">MKISIDDKALQWFKEELRISLEIVAEQPDGEIVSVEKEGILFFVDVDDLWYFQNYDLVVGYHEEMEGI</sequence>
<accession>A0AAP4FIJ8</accession>
<evidence type="ECO:0000313" key="2">
    <source>
        <dbReference type="Proteomes" id="UP001174229"/>
    </source>
</evidence>
<dbReference type="GeneID" id="69532229"/>
<organism evidence="1 2">
    <name type="scientific">Bacillus pacificus</name>
    <dbReference type="NCBI Taxonomy" id="2026187"/>
    <lineage>
        <taxon>Bacteria</taxon>
        <taxon>Bacillati</taxon>
        <taxon>Bacillota</taxon>
        <taxon>Bacilli</taxon>
        <taxon>Bacillales</taxon>
        <taxon>Bacillaceae</taxon>
        <taxon>Bacillus</taxon>
        <taxon>Bacillus cereus group</taxon>
    </lineage>
</organism>
<evidence type="ECO:0000313" key="1">
    <source>
        <dbReference type="EMBL" id="MDK7389915.1"/>
    </source>
</evidence>
<gene>
    <name evidence="1" type="ORF">OWO78_00490</name>
</gene>
<dbReference type="Proteomes" id="UP001174229">
    <property type="component" value="Unassembled WGS sequence"/>
</dbReference>
<comment type="caution">
    <text evidence="1">The sequence shown here is derived from an EMBL/GenBank/DDBJ whole genome shotgun (WGS) entry which is preliminary data.</text>
</comment>